<dbReference type="EMBL" id="CYZR01000002">
    <property type="protein sequence ID" value="CUN70170.1"/>
    <property type="molecule type" value="Genomic_DNA"/>
</dbReference>
<evidence type="ECO:0000256" key="4">
    <source>
        <dbReference type="ARBA" id="ARBA00022692"/>
    </source>
</evidence>
<comment type="similarity">
    <text evidence="2">Belongs to the nucleobase:cation symporter-2 (NCS2) (TC 2.A.40) family.</text>
</comment>
<keyword evidence="3" id="KW-0813">Transport</keyword>
<name>A0ABP2ARH7_SARVE</name>
<evidence type="ECO:0000256" key="5">
    <source>
        <dbReference type="ARBA" id="ARBA00022989"/>
    </source>
</evidence>
<feature type="transmembrane region" description="Helical" evidence="7">
    <location>
        <begin position="337"/>
        <end position="355"/>
    </location>
</feature>
<keyword evidence="6 7" id="KW-0472">Membrane</keyword>
<feature type="transmembrane region" description="Helical" evidence="7">
    <location>
        <begin position="69"/>
        <end position="86"/>
    </location>
</feature>
<protein>
    <submittedName>
        <fullName evidence="8">Purine permease ybbY</fullName>
    </submittedName>
</protein>
<dbReference type="InterPro" id="IPR006043">
    <property type="entry name" value="NCS2"/>
</dbReference>
<feature type="transmembrane region" description="Helical" evidence="7">
    <location>
        <begin position="157"/>
        <end position="175"/>
    </location>
</feature>
<organism evidence="8 9">
    <name type="scientific">Sarcina ventriculi</name>
    <name type="common">Clostridium ventriculi</name>
    <dbReference type="NCBI Taxonomy" id="1267"/>
    <lineage>
        <taxon>Bacteria</taxon>
        <taxon>Bacillati</taxon>
        <taxon>Bacillota</taxon>
        <taxon>Clostridia</taxon>
        <taxon>Eubacteriales</taxon>
        <taxon>Clostridiaceae</taxon>
        <taxon>Sarcina</taxon>
    </lineage>
</organism>
<feature type="transmembrane region" description="Helical" evidence="7">
    <location>
        <begin position="92"/>
        <end position="112"/>
    </location>
</feature>
<dbReference type="PANTHER" id="PTHR42810">
    <property type="entry name" value="PURINE PERMEASE C1399.01C-RELATED"/>
    <property type="match status" value="1"/>
</dbReference>
<feature type="transmembrane region" description="Helical" evidence="7">
    <location>
        <begin position="367"/>
        <end position="384"/>
    </location>
</feature>
<comment type="subcellular location">
    <subcellularLocation>
        <location evidence="1">Membrane</location>
        <topology evidence="1">Multi-pass membrane protein</topology>
    </subcellularLocation>
</comment>
<dbReference type="Proteomes" id="UP000095488">
    <property type="component" value="Unassembled WGS sequence"/>
</dbReference>
<dbReference type="Pfam" id="PF00860">
    <property type="entry name" value="Xan_ur_permease"/>
    <property type="match status" value="1"/>
</dbReference>
<gene>
    <name evidence="8" type="primary">ybbY</name>
    <name evidence="8" type="ORF">ERS852473_00897</name>
</gene>
<evidence type="ECO:0000256" key="7">
    <source>
        <dbReference type="SAM" id="Phobius"/>
    </source>
</evidence>
<evidence type="ECO:0000256" key="1">
    <source>
        <dbReference type="ARBA" id="ARBA00004141"/>
    </source>
</evidence>
<dbReference type="PANTHER" id="PTHR42810:SF1">
    <property type="entry name" value="PURINE PERMEASE YWDJ-RELATED"/>
    <property type="match status" value="1"/>
</dbReference>
<feature type="transmembrane region" description="Helical" evidence="7">
    <location>
        <begin position="221"/>
        <end position="249"/>
    </location>
</feature>
<feature type="transmembrane region" description="Helical" evidence="7">
    <location>
        <begin position="38"/>
        <end position="57"/>
    </location>
</feature>
<proteinExistence type="inferred from homology"/>
<evidence type="ECO:0000313" key="8">
    <source>
        <dbReference type="EMBL" id="CUN70170.1"/>
    </source>
</evidence>
<keyword evidence="9" id="KW-1185">Reference proteome</keyword>
<keyword evidence="5 7" id="KW-1133">Transmembrane helix</keyword>
<reference evidence="8 9" key="1">
    <citation type="submission" date="2015-09" db="EMBL/GenBank/DDBJ databases">
        <authorList>
            <consortium name="Pathogen Informatics"/>
            <person name="Wu L."/>
            <person name="Ma J."/>
        </authorList>
    </citation>
    <scope>NUCLEOTIDE SEQUENCE [LARGE SCALE GENOMIC DNA]</scope>
    <source>
        <strain evidence="8 9">2789STDY5834858</strain>
    </source>
</reference>
<dbReference type="RefSeq" id="WP_055258042.1">
    <property type="nucleotide sequence ID" value="NZ_BCMV01000073.1"/>
</dbReference>
<feature type="transmembrane region" description="Helical" evidence="7">
    <location>
        <begin position="311"/>
        <end position="331"/>
    </location>
</feature>
<feature type="transmembrane region" description="Helical" evidence="7">
    <location>
        <begin position="119"/>
        <end position="137"/>
    </location>
</feature>
<feature type="transmembrane region" description="Helical" evidence="7">
    <location>
        <begin position="182"/>
        <end position="201"/>
    </location>
</feature>
<dbReference type="NCBIfam" id="NF037981">
    <property type="entry name" value="NCS2_1"/>
    <property type="match status" value="1"/>
</dbReference>
<evidence type="ECO:0000256" key="2">
    <source>
        <dbReference type="ARBA" id="ARBA00008821"/>
    </source>
</evidence>
<feature type="transmembrane region" description="Helical" evidence="7">
    <location>
        <begin position="396"/>
        <end position="420"/>
    </location>
</feature>
<evidence type="ECO:0000313" key="9">
    <source>
        <dbReference type="Proteomes" id="UP000095488"/>
    </source>
</evidence>
<comment type="caution">
    <text evidence="8">The sequence shown here is derived from an EMBL/GenBank/DDBJ whole genome shotgun (WGS) entry which is preliminary data.</text>
</comment>
<evidence type="ECO:0000256" key="3">
    <source>
        <dbReference type="ARBA" id="ARBA00022448"/>
    </source>
</evidence>
<sequence length="430" mass="46874">MKKVLQSVQWMAFIVLANVVYPLAVGQGFNLTSHDTMMFIQRTIFMLGVAAIIQLFFGHKLYISEVPSGLWFGIFLIYAGIGQSIFGSNVDTLRVITFSIIAAGVIIMLISVFGLMDKLLVLFSPRVLATFMILLVAELSMDFVKGLCGIGYLGNTISIPVLTCSVSLVILSLILRKVKKIAPYSFMVVIIVGWALFYVLGLTKPMAKVDTFFQLPTPFPFGMPIANLSMIPSIIVAVFILISTMLASIKVIKAILEKHNKTTYDVSIKRSGVIMGLNQVLSGIFLSTAGITAISISSFIDQTKSTKKNTFLIGNILVIIVSLITPIMAFFTTLPTPVAYAAIFTIFSAMFGTAIKELENVKNKKDMYFSVGIPIFAGIGIMGLPKTAFANMPSSVTILLSNGLVVGIILAFIIEIMILIKNKRNKVQNS</sequence>
<keyword evidence="4 7" id="KW-0812">Transmembrane</keyword>
<accession>A0ABP2ARH7</accession>
<evidence type="ECO:0000256" key="6">
    <source>
        <dbReference type="ARBA" id="ARBA00023136"/>
    </source>
</evidence>